<accession>A0A919WKQ3</accession>
<dbReference type="SUPFAM" id="SSF46689">
    <property type="entry name" value="Homeodomain-like"/>
    <property type="match status" value="1"/>
</dbReference>
<gene>
    <name evidence="1" type="primary">yraL</name>
    <name evidence="1" type="ORF">J27TS8_34250</name>
</gene>
<dbReference type="NCBIfam" id="NF040785">
    <property type="entry name" value="CD3324_fam"/>
    <property type="match status" value="1"/>
</dbReference>
<evidence type="ECO:0008006" key="3">
    <source>
        <dbReference type="Google" id="ProtNLM"/>
    </source>
</evidence>
<protein>
    <recommendedName>
        <fullName evidence="3">Mor transcription activator domain-containing protein</fullName>
    </recommendedName>
</protein>
<dbReference type="PANTHER" id="PTHR37812">
    <property type="entry name" value="MU-LIKE PROPHAGE FLUMU PROTEIN C"/>
    <property type="match status" value="1"/>
</dbReference>
<dbReference type="OrthoDB" id="9800398at2"/>
<keyword evidence="2" id="KW-1185">Reference proteome</keyword>
<evidence type="ECO:0000313" key="1">
    <source>
        <dbReference type="EMBL" id="GIN63432.1"/>
    </source>
</evidence>
<dbReference type="EMBL" id="BORC01000006">
    <property type="protein sequence ID" value="GIN63432.1"/>
    <property type="molecule type" value="Genomic_DNA"/>
</dbReference>
<dbReference type="PANTHER" id="PTHR37812:SF1">
    <property type="entry name" value="MU-LIKE PROPHAGE FLUMU PROTEIN C"/>
    <property type="match status" value="1"/>
</dbReference>
<name>A0A919WKQ3_9BACI</name>
<sequence length="94" mass="10927">MKYTNAKNVLPEKLISEIQKYIQGETLYIPKQETEYQKWGTASGSRKMLDRRNAAIKESYRNGSSIERLAEEYFLSTETIKKIIYSYKIAKGHG</sequence>
<reference evidence="1" key="1">
    <citation type="submission" date="2021-03" db="EMBL/GenBank/DDBJ databases">
        <title>Antimicrobial resistance genes in bacteria isolated from Japanese honey, and their potential for conferring macrolide and lincosamide resistance in the American foulbrood pathogen Paenibacillus larvae.</title>
        <authorList>
            <person name="Okamoto M."/>
            <person name="Kumagai M."/>
            <person name="Kanamori H."/>
            <person name="Takamatsu D."/>
        </authorList>
    </citation>
    <scope>NUCLEOTIDE SEQUENCE</scope>
    <source>
        <strain evidence="1">J27TS8</strain>
    </source>
</reference>
<proteinExistence type="predicted"/>
<organism evidence="1 2">
    <name type="scientific">Robertmurraya siralis</name>
    <dbReference type="NCBI Taxonomy" id="77777"/>
    <lineage>
        <taxon>Bacteria</taxon>
        <taxon>Bacillati</taxon>
        <taxon>Bacillota</taxon>
        <taxon>Bacilli</taxon>
        <taxon>Bacillales</taxon>
        <taxon>Bacillaceae</taxon>
        <taxon>Robertmurraya</taxon>
    </lineage>
</organism>
<dbReference type="Proteomes" id="UP000682111">
    <property type="component" value="Unassembled WGS sequence"/>
</dbReference>
<evidence type="ECO:0000313" key="2">
    <source>
        <dbReference type="Proteomes" id="UP000682111"/>
    </source>
</evidence>
<dbReference type="InterPro" id="IPR049739">
    <property type="entry name" value="YraL-like"/>
</dbReference>
<comment type="caution">
    <text evidence="1">The sequence shown here is derived from an EMBL/GenBank/DDBJ whole genome shotgun (WGS) entry which is preliminary data.</text>
</comment>
<dbReference type="RefSeq" id="WP_095311599.1">
    <property type="nucleotide sequence ID" value="NZ_BORC01000006.1"/>
</dbReference>
<dbReference type="InterPro" id="IPR052411">
    <property type="entry name" value="c-mor_Regulatory_Protein"/>
</dbReference>
<dbReference type="InterPro" id="IPR009057">
    <property type="entry name" value="Homeodomain-like_sf"/>
</dbReference>
<dbReference type="AlphaFoldDB" id="A0A919WKQ3"/>